<name>A0A2P4P8A6_RHIID</name>
<feature type="transmembrane region" description="Helical" evidence="1">
    <location>
        <begin position="45"/>
        <end position="67"/>
    </location>
</feature>
<dbReference type="AlphaFoldDB" id="A0A2P4P8A6"/>
<keyword evidence="1" id="KW-0472">Membrane</keyword>
<dbReference type="EMBL" id="AUPC02000333">
    <property type="protein sequence ID" value="POG61614.1"/>
    <property type="molecule type" value="Genomic_DNA"/>
</dbReference>
<evidence type="ECO:0000313" key="3">
    <source>
        <dbReference type="Proteomes" id="UP000018888"/>
    </source>
</evidence>
<proteinExistence type="predicted"/>
<accession>A0A2P4P8A6</accession>
<keyword evidence="1" id="KW-1133">Transmembrane helix</keyword>
<dbReference type="Proteomes" id="UP000018888">
    <property type="component" value="Unassembled WGS sequence"/>
</dbReference>
<evidence type="ECO:0000256" key="1">
    <source>
        <dbReference type="SAM" id="Phobius"/>
    </source>
</evidence>
<keyword evidence="3" id="KW-1185">Reference proteome</keyword>
<feature type="transmembrane region" description="Helical" evidence="1">
    <location>
        <begin position="21"/>
        <end position="39"/>
    </location>
</feature>
<reference evidence="2 3" key="2">
    <citation type="journal article" date="2018" name="New Phytol.">
        <title>High intraspecific genome diversity in the model arbuscular mycorrhizal symbiont Rhizophagus irregularis.</title>
        <authorList>
            <person name="Chen E.C.H."/>
            <person name="Morin E."/>
            <person name="Beaudet D."/>
            <person name="Noel J."/>
            <person name="Yildirir G."/>
            <person name="Ndikumana S."/>
            <person name="Charron P."/>
            <person name="St-Onge C."/>
            <person name="Giorgi J."/>
            <person name="Kruger M."/>
            <person name="Marton T."/>
            <person name="Ropars J."/>
            <person name="Grigoriev I.V."/>
            <person name="Hainaut M."/>
            <person name="Henrissat B."/>
            <person name="Roux C."/>
            <person name="Martin F."/>
            <person name="Corradi N."/>
        </authorList>
    </citation>
    <scope>NUCLEOTIDE SEQUENCE [LARGE SCALE GENOMIC DNA]</scope>
    <source>
        <strain evidence="2 3">DAOM 197198</strain>
    </source>
</reference>
<comment type="caution">
    <text evidence="2">The sequence shown here is derived from an EMBL/GenBank/DDBJ whole genome shotgun (WGS) entry which is preliminary data.</text>
</comment>
<protein>
    <submittedName>
        <fullName evidence="2">Uncharacterized protein</fullName>
    </submittedName>
</protein>
<reference evidence="2 3" key="1">
    <citation type="journal article" date="2013" name="Proc. Natl. Acad. Sci. U.S.A.">
        <title>Genome of an arbuscular mycorrhizal fungus provides insight into the oldest plant symbiosis.</title>
        <authorList>
            <person name="Tisserant E."/>
            <person name="Malbreil M."/>
            <person name="Kuo A."/>
            <person name="Kohler A."/>
            <person name="Symeonidi A."/>
            <person name="Balestrini R."/>
            <person name="Charron P."/>
            <person name="Duensing N."/>
            <person name="Frei Dit Frey N."/>
            <person name="Gianinazzi-Pearson V."/>
            <person name="Gilbert L.B."/>
            <person name="Handa Y."/>
            <person name="Herr J.R."/>
            <person name="Hijri M."/>
            <person name="Koul R."/>
            <person name="Kawaguchi M."/>
            <person name="Krajinski F."/>
            <person name="Lammers P.J."/>
            <person name="Masclaux F.G."/>
            <person name="Murat C."/>
            <person name="Morin E."/>
            <person name="Ndikumana S."/>
            <person name="Pagni M."/>
            <person name="Petitpierre D."/>
            <person name="Requena N."/>
            <person name="Rosikiewicz P."/>
            <person name="Riley R."/>
            <person name="Saito K."/>
            <person name="San Clemente H."/>
            <person name="Shapiro H."/>
            <person name="van Tuinen D."/>
            <person name="Becard G."/>
            <person name="Bonfante P."/>
            <person name="Paszkowski U."/>
            <person name="Shachar-Hill Y.Y."/>
            <person name="Tuskan G.A."/>
            <person name="Young P.W."/>
            <person name="Sanders I.R."/>
            <person name="Henrissat B."/>
            <person name="Rensing S.A."/>
            <person name="Grigoriev I.V."/>
            <person name="Corradi N."/>
            <person name="Roux C."/>
            <person name="Martin F."/>
        </authorList>
    </citation>
    <scope>NUCLEOTIDE SEQUENCE [LARGE SCALE GENOMIC DNA]</scope>
    <source>
        <strain evidence="2 3">DAOM 197198</strain>
    </source>
</reference>
<organism evidence="2 3">
    <name type="scientific">Rhizophagus irregularis (strain DAOM 181602 / DAOM 197198 / MUCL 43194)</name>
    <name type="common">Arbuscular mycorrhizal fungus</name>
    <name type="synonym">Glomus intraradices</name>
    <dbReference type="NCBI Taxonomy" id="747089"/>
    <lineage>
        <taxon>Eukaryota</taxon>
        <taxon>Fungi</taxon>
        <taxon>Fungi incertae sedis</taxon>
        <taxon>Mucoromycota</taxon>
        <taxon>Glomeromycotina</taxon>
        <taxon>Glomeromycetes</taxon>
        <taxon>Glomerales</taxon>
        <taxon>Glomeraceae</taxon>
        <taxon>Rhizophagus</taxon>
    </lineage>
</organism>
<evidence type="ECO:0000313" key="2">
    <source>
        <dbReference type="EMBL" id="POG61614.1"/>
    </source>
</evidence>
<keyword evidence="1" id="KW-0812">Transmembrane</keyword>
<sequence length="85" mass="9839">MFLYKFLQNNEISSHFFTFKNWIFPVVFPCNITIIFHSLVRIDPISIPVCSLQIISADLGGALFIICDMCGRLFHVHQMSILTHH</sequence>
<gene>
    <name evidence="2" type="ORF">GLOIN_2v1702768</name>
</gene>